<organism evidence="1 2">
    <name type="scientific">Trifolium pratense</name>
    <name type="common">Red clover</name>
    <dbReference type="NCBI Taxonomy" id="57577"/>
    <lineage>
        <taxon>Eukaryota</taxon>
        <taxon>Viridiplantae</taxon>
        <taxon>Streptophyta</taxon>
        <taxon>Embryophyta</taxon>
        <taxon>Tracheophyta</taxon>
        <taxon>Spermatophyta</taxon>
        <taxon>Magnoliopsida</taxon>
        <taxon>eudicotyledons</taxon>
        <taxon>Gunneridae</taxon>
        <taxon>Pentapetalae</taxon>
        <taxon>rosids</taxon>
        <taxon>fabids</taxon>
        <taxon>Fabales</taxon>
        <taxon>Fabaceae</taxon>
        <taxon>Papilionoideae</taxon>
        <taxon>50 kb inversion clade</taxon>
        <taxon>NPAAA clade</taxon>
        <taxon>Hologalegina</taxon>
        <taxon>IRL clade</taxon>
        <taxon>Trifolieae</taxon>
        <taxon>Trifolium</taxon>
    </lineage>
</organism>
<feature type="non-terminal residue" evidence="1">
    <location>
        <position position="1"/>
    </location>
</feature>
<evidence type="ECO:0000313" key="1">
    <source>
        <dbReference type="EMBL" id="PNX85078.1"/>
    </source>
</evidence>
<dbReference type="PANTHER" id="PTHR31619:SF5">
    <property type="entry name" value="4-HYDROXY-3-METHYLBUT-2-ENYL DIPHOSPHATE REDUCTASE, CHLOROPLASTIC"/>
    <property type="match status" value="1"/>
</dbReference>
<dbReference type="EMBL" id="ASHM01047931">
    <property type="protein sequence ID" value="PNX85078.1"/>
    <property type="molecule type" value="Genomic_DNA"/>
</dbReference>
<dbReference type="AlphaFoldDB" id="A0A2K3M2R3"/>
<proteinExistence type="predicted"/>
<dbReference type="Proteomes" id="UP000236291">
    <property type="component" value="Unassembled WGS sequence"/>
</dbReference>
<comment type="caution">
    <text evidence="1">The sequence shown here is derived from an EMBL/GenBank/DDBJ whole genome shotgun (WGS) entry which is preliminary data.</text>
</comment>
<sequence>AEYVCHCIHGGELNGSSSTREAFFEKFKFALSKGFDPDGDLIKLGIANLTTMLKGETKEIGKLLERTMVRKYRMENVTEHFISFNTIYDATQLLASSTWLLHRTVMHC</sequence>
<reference evidence="1 2" key="2">
    <citation type="journal article" date="2017" name="Front. Plant Sci.">
        <title>Gene Classification and Mining of Molecular Markers Useful in Red Clover (Trifolium pratense) Breeding.</title>
        <authorList>
            <person name="Istvanek J."/>
            <person name="Dluhosova J."/>
            <person name="Dluhos P."/>
            <person name="Patkova L."/>
            <person name="Nedelnik J."/>
            <person name="Repkova J."/>
        </authorList>
    </citation>
    <scope>NUCLEOTIDE SEQUENCE [LARGE SCALE GENOMIC DNA]</scope>
    <source>
        <strain evidence="2">cv. Tatra</strain>
        <tissue evidence="1">Young leaves</tissue>
    </source>
</reference>
<dbReference type="STRING" id="57577.A0A2K3M2R3"/>
<dbReference type="ExpressionAtlas" id="A0A2K3M2R3">
    <property type="expression patterns" value="baseline"/>
</dbReference>
<gene>
    <name evidence="1" type="ORF">L195_g041144</name>
</gene>
<accession>A0A2K3M2R3</accession>
<name>A0A2K3M2R3_TRIPR</name>
<protein>
    <submittedName>
        <fullName evidence="1">4-hydroxy-3-methylbut-2-enyl diphosphate reductase chloroplastic-like</fullName>
    </submittedName>
</protein>
<dbReference type="PANTHER" id="PTHR31619">
    <property type="entry name" value="4-HYDROXY-3-METHYLBUT-2-ENYL DIPHOSPHATE REDUCTASE, CHLOROPLASTIC"/>
    <property type="match status" value="1"/>
</dbReference>
<evidence type="ECO:0000313" key="2">
    <source>
        <dbReference type="Proteomes" id="UP000236291"/>
    </source>
</evidence>
<reference evidence="1 2" key="1">
    <citation type="journal article" date="2014" name="Am. J. Bot.">
        <title>Genome assembly and annotation for red clover (Trifolium pratense; Fabaceae).</title>
        <authorList>
            <person name="Istvanek J."/>
            <person name="Jaros M."/>
            <person name="Krenek A."/>
            <person name="Repkova J."/>
        </authorList>
    </citation>
    <scope>NUCLEOTIDE SEQUENCE [LARGE SCALE GENOMIC DNA]</scope>
    <source>
        <strain evidence="2">cv. Tatra</strain>
        <tissue evidence="1">Young leaves</tissue>
    </source>
</reference>